<sequence>MSMQKCGLFYTTYAREDGLFPSKFQKICLALFFAVLLVCPQFLDSYVMSILNLILIAVIGAVSLNLLTGVCGQMSLGHGAFVGVGAYGAAVLSNMGVPFFLALLGGGAVAAMVGMIFGIPSLRLKGIYLAISTLAAQLILEYVFLHAGSVTGGANGLPVDAPEIMGYSFDTDSKIFYLILLVTVLCVLVVTNVIRTRPGRAFVAIRDYHQSAENVGVNLFAFKLQAFGLSSFLAGIAGGLWAHYTMYITPEQFSMGLSISYLAMIIIGGMGSVLGSIFGAIFITLLPEMLNLLTTSLGGIAPDLSAIIVPMKEGVFGLMLVLFLIFEPEGLARKWRLTKAYWKLYPFAY</sequence>
<evidence type="ECO:0000256" key="4">
    <source>
        <dbReference type="ARBA" id="ARBA00022989"/>
    </source>
</evidence>
<keyword evidence="2" id="KW-1003">Cell membrane</keyword>
<accession>A0A1I3VG63</accession>
<dbReference type="AlphaFoldDB" id="A0A1I3VG63"/>
<feature type="transmembrane region" description="Helical" evidence="6">
    <location>
        <begin position="49"/>
        <end position="67"/>
    </location>
</feature>
<dbReference type="InterPro" id="IPR001851">
    <property type="entry name" value="ABC_transp_permease"/>
</dbReference>
<keyword evidence="8" id="KW-1185">Reference proteome</keyword>
<dbReference type="EMBL" id="FORX01000010">
    <property type="protein sequence ID" value="SFJ94275.1"/>
    <property type="molecule type" value="Genomic_DNA"/>
</dbReference>
<gene>
    <name evidence="7" type="ORF">SAMN04488082_11045</name>
</gene>
<feature type="transmembrane region" description="Helical" evidence="6">
    <location>
        <begin position="99"/>
        <end position="119"/>
    </location>
</feature>
<feature type="transmembrane region" description="Helical" evidence="6">
    <location>
        <begin position="74"/>
        <end position="93"/>
    </location>
</feature>
<name>A0A1I3VG63_9BACT</name>
<dbReference type="PANTHER" id="PTHR30482:SF5">
    <property type="entry name" value="ABC TRANSPORTER PERMEASE PROTEIN"/>
    <property type="match status" value="1"/>
</dbReference>
<feature type="transmembrane region" description="Helical" evidence="6">
    <location>
        <begin position="126"/>
        <end position="145"/>
    </location>
</feature>
<reference evidence="8" key="1">
    <citation type="submission" date="2016-10" db="EMBL/GenBank/DDBJ databases">
        <authorList>
            <person name="Varghese N."/>
            <person name="Submissions S."/>
        </authorList>
    </citation>
    <scope>NUCLEOTIDE SEQUENCE [LARGE SCALE GENOMIC DNA]</scope>
    <source>
        <strain evidence="8">DSM 5918</strain>
    </source>
</reference>
<dbReference type="RefSeq" id="WP_245751090.1">
    <property type="nucleotide sequence ID" value="NZ_FORX01000010.1"/>
</dbReference>
<evidence type="ECO:0000256" key="5">
    <source>
        <dbReference type="ARBA" id="ARBA00023136"/>
    </source>
</evidence>
<dbReference type="PANTHER" id="PTHR30482">
    <property type="entry name" value="HIGH-AFFINITY BRANCHED-CHAIN AMINO ACID TRANSPORT SYSTEM PERMEASE"/>
    <property type="match status" value="1"/>
</dbReference>
<dbReference type="CDD" id="cd06581">
    <property type="entry name" value="TM_PBP1_LivM_like"/>
    <property type="match status" value="1"/>
</dbReference>
<evidence type="ECO:0000256" key="2">
    <source>
        <dbReference type="ARBA" id="ARBA00022475"/>
    </source>
</evidence>
<evidence type="ECO:0000256" key="6">
    <source>
        <dbReference type="SAM" id="Phobius"/>
    </source>
</evidence>
<feature type="transmembrane region" description="Helical" evidence="6">
    <location>
        <begin position="315"/>
        <end position="332"/>
    </location>
</feature>
<evidence type="ECO:0000256" key="3">
    <source>
        <dbReference type="ARBA" id="ARBA00022692"/>
    </source>
</evidence>
<keyword evidence="5 6" id="KW-0472">Membrane</keyword>
<dbReference type="STRING" id="52560.SAMN04488082_11045"/>
<feature type="transmembrane region" description="Helical" evidence="6">
    <location>
        <begin position="261"/>
        <end position="283"/>
    </location>
</feature>
<keyword evidence="4 6" id="KW-1133">Transmembrane helix</keyword>
<comment type="subcellular location">
    <subcellularLocation>
        <location evidence="1">Cell membrane</location>
        <topology evidence="1">Multi-pass membrane protein</topology>
    </subcellularLocation>
</comment>
<feature type="transmembrane region" description="Helical" evidence="6">
    <location>
        <begin position="24"/>
        <end position="43"/>
    </location>
</feature>
<keyword evidence="3 6" id="KW-0812">Transmembrane</keyword>
<proteinExistence type="predicted"/>
<dbReference type="GO" id="GO:0015658">
    <property type="term" value="F:branched-chain amino acid transmembrane transporter activity"/>
    <property type="evidence" value="ECO:0007669"/>
    <property type="project" value="InterPro"/>
</dbReference>
<protein>
    <submittedName>
        <fullName evidence="7">Amino acid/amide ABC transporter membrane protein 2, HAAT family</fullName>
    </submittedName>
</protein>
<organism evidence="7 8">
    <name type="scientific">Desulfomicrobium apsheronum</name>
    <dbReference type="NCBI Taxonomy" id="52560"/>
    <lineage>
        <taxon>Bacteria</taxon>
        <taxon>Pseudomonadati</taxon>
        <taxon>Thermodesulfobacteriota</taxon>
        <taxon>Desulfovibrionia</taxon>
        <taxon>Desulfovibrionales</taxon>
        <taxon>Desulfomicrobiaceae</taxon>
        <taxon>Desulfomicrobium</taxon>
    </lineage>
</organism>
<dbReference type="Pfam" id="PF02653">
    <property type="entry name" value="BPD_transp_2"/>
    <property type="match status" value="1"/>
</dbReference>
<feature type="transmembrane region" description="Helical" evidence="6">
    <location>
        <begin position="215"/>
        <end position="241"/>
    </location>
</feature>
<evidence type="ECO:0000313" key="8">
    <source>
        <dbReference type="Proteomes" id="UP000198635"/>
    </source>
</evidence>
<feature type="transmembrane region" description="Helical" evidence="6">
    <location>
        <begin position="175"/>
        <end position="194"/>
    </location>
</feature>
<dbReference type="GO" id="GO:0005886">
    <property type="term" value="C:plasma membrane"/>
    <property type="evidence" value="ECO:0007669"/>
    <property type="project" value="UniProtKB-SubCell"/>
</dbReference>
<dbReference type="Proteomes" id="UP000198635">
    <property type="component" value="Unassembled WGS sequence"/>
</dbReference>
<evidence type="ECO:0000313" key="7">
    <source>
        <dbReference type="EMBL" id="SFJ94275.1"/>
    </source>
</evidence>
<evidence type="ECO:0000256" key="1">
    <source>
        <dbReference type="ARBA" id="ARBA00004651"/>
    </source>
</evidence>
<dbReference type="InterPro" id="IPR043428">
    <property type="entry name" value="LivM-like"/>
</dbReference>